<reference evidence="6" key="1">
    <citation type="submission" date="2023-03" db="EMBL/GenBank/DDBJ databases">
        <title>Mating type loci evolution in Malassezia.</title>
        <authorList>
            <person name="Coelho M.A."/>
        </authorList>
    </citation>
    <scope>NUCLEOTIDE SEQUENCE</scope>
    <source>
        <strain evidence="6">CBS 11721</strain>
    </source>
</reference>
<evidence type="ECO:0000313" key="7">
    <source>
        <dbReference type="Proteomes" id="UP001219933"/>
    </source>
</evidence>
<dbReference type="AlphaFoldDB" id="A0AAF0EQX7"/>
<evidence type="ECO:0000256" key="4">
    <source>
        <dbReference type="SAM" id="MobiDB-lite"/>
    </source>
</evidence>
<gene>
    <name evidence="6" type="ORF">MCUN1_002013</name>
</gene>
<feature type="compositionally biased region" description="Polar residues" evidence="4">
    <location>
        <begin position="619"/>
        <end position="645"/>
    </location>
</feature>
<protein>
    <recommendedName>
        <fullName evidence="5">Alpha/beta hydrolase fold-3 domain-containing protein</fullName>
    </recommendedName>
</protein>
<dbReference type="PANTHER" id="PTHR48081:SF8">
    <property type="entry name" value="ALPHA_BETA HYDROLASE FOLD-3 DOMAIN-CONTAINING PROTEIN-RELATED"/>
    <property type="match status" value="1"/>
</dbReference>
<accession>A0AAF0EQX7</accession>
<evidence type="ECO:0000313" key="6">
    <source>
        <dbReference type="EMBL" id="WFD35163.1"/>
    </source>
</evidence>
<comment type="catalytic activity">
    <reaction evidence="3">
        <text>a monoacylglycerol + H2O = glycerol + a fatty acid + H(+)</text>
        <dbReference type="Rhea" id="RHEA:15245"/>
        <dbReference type="ChEBI" id="CHEBI:15377"/>
        <dbReference type="ChEBI" id="CHEBI:15378"/>
        <dbReference type="ChEBI" id="CHEBI:17408"/>
        <dbReference type="ChEBI" id="CHEBI:17754"/>
        <dbReference type="ChEBI" id="CHEBI:28868"/>
    </reaction>
</comment>
<dbReference type="GO" id="GO:0016787">
    <property type="term" value="F:hydrolase activity"/>
    <property type="evidence" value="ECO:0007669"/>
    <property type="project" value="UniProtKB-KW"/>
</dbReference>
<sequence>MSPNLFFSDLVRAVQERWASTVRISRIRNTAQPSLFAVTIFTISRFVLERFPFFIPRVILSQETTSALVTWRRGPDVLPLPLDNTDGFVAYRLGTDPSRKPGMTLLYIHGGGFASGSIALYTEPLLALLGHIRRQSGMPVECIAVDYTKTPAGRYPTSLLECLRAYAHMVKVEKIDPASIVICGDSAGGNLVMSILLCLSGQCTDQRVEEQNWGDLPMPARAVLISPWLDLRPSKAAVYASLRTESQPYNVYQLSGTSSRASKFRDPWLDYIAPEALVQCAQLYSGRIERPRRVRGPASSLVARIDKVLANKMNAPHWRRYIWHPICSCMSRFLQRPLFRSKKAIAYGAIPGVSSEVVASRAELYAPISEPDPEETNPLVNPVLGDWGKVSLSGGMCVVWGKNEELAGDIEAWVANVQTAWTGGDVAHVAMHGMDCNGRLETIVEQGASGLHIWPLAGFFTGNTPGEREYGLHSIAKSILRLGGLSSADITTMPPESPTSMPSDYEDTGDDIDGLLVWKRGILSMGVEPPPDFVYPEDRPTSATPRPPEMPLAEPPPAEECADEQPARSGLPATLCIPEDPETSSNDAEPAAPSPPADPETSSNDAGRPVPLNIPADLETSSNDADSSALSVQGDSDASGNDASE</sequence>
<keyword evidence="7" id="KW-1185">Reference proteome</keyword>
<dbReference type="SUPFAM" id="SSF53474">
    <property type="entry name" value="alpha/beta-Hydrolases"/>
    <property type="match status" value="1"/>
</dbReference>
<keyword evidence="1" id="KW-0378">Hydrolase</keyword>
<feature type="domain" description="Alpha/beta hydrolase fold-3" evidence="5">
    <location>
        <begin position="105"/>
        <end position="238"/>
    </location>
</feature>
<feature type="compositionally biased region" description="Pro residues" evidence="4">
    <location>
        <begin position="545"/>
        <end position="558"/>
    </location>
</feature>
<name>A0AAF0EQX7_9BASI</name>
<dbReference type="PANTHER" id="PTHR48081">
    <property type="entry name" value="AB HYDROLASE SUPERFAMILY PROTEIN C4A8.06C"/>
    <property type="match status" value="1"/>
</dbReference>
<dbReference type="Pfam" id="PF07859">
    <property type="entry name" value="Abhydrolase_3"/>
    <property type="match status" value="1"/>
</dbReference>
<evidence type="ECO:0000256" key="2">
    <source>
        <dbReference type="ARBA" id="ARBA00047591"/>
    </source>
</evidence>
<proteinExistence type="predicted"/>
<dbReference type="InterPro" id="IPR013094">
    <property type="entry name" value="AB_hydrolase_3"/>
</dbReference>
<evidence type="ECO:0000256" key="3">
    <source>
        <dbReference type="ARBA" id="ARBA00048461"/>
    </source>
</evidence>
<comment type="catalytic activity">
    <reaction evidence="2">
        <text>a diacylglycerol + H2O = a monoacylglycerol + a fatty acid + H(+)</text>
        <dbReference type="Rhea" id="RHEA:32731"/>
        <dbReference type="ChEBI" id="CHEBI:15377"/>
        <dbReference type="ChEBI" id="CHEBI:15378"/>
        <dbReference type="ChEBI" id="CHEBI:17408"/>
        <dbReference type="ChEBI" id="CHEBI:18035"/>
        <dbReference type="ChEBI" id="CHEBI:28868"/>
    </reaction>
</comment>
<dbReference type="InterPro" id="IPR050300">
    <property type="entry name" value="GDXG_lipolytic_enzyme"/>
</dbReference>
<dbReference type="Gene3D" id="3.40.50.1820">
    <property type="entry name" value="alpha/beta hydrolase"/>
    <property type="match status" value="1"/>
</dbReference>
<dbReference type="EMBL" id="CP119879">
    <property type="protein sequence ID" value="WFD35163.1"/>
    <property type="molecule type" value="Genomic_DNA"/>
</dbReference>
<dbReference type="InterPro" id="IPR029058">
    <property type="entry name" value="AB_hydrolase_fold"/>
</dbReference>
<evidence type="ECO:0000256" key="1">
    <source>
        <dbReference type="ARBA" id="ARBA00022801"/>
    </source>
</evidence>
<feature type="region of interest" description="Disordered" evidence="4">
    <location>
        <begin position="528"/>
        <end position="645"/>
    </location>
</feature>
<evidence type="ECO:0000259" key="5">
    <source>
        <dbReference type="Pfam" id="PF07859"/>
    </source>
</evidence>
<organism evidence="6 7">
    <name type="scientific">Malassezia cuniculi</name>
    <dbReference type="NCBI Taxonomy" id="948313"/>
    <lineage>
        <taxon>Eukaryota</taxon>
        <taxon>Fungi</taxon>
        <taxon>Dikarya</taxon>
        <taxon>Basidiomycota</taxon>
        <taxon>Ustilaginomycotina</taxon>
        <taxon>Malasseziomycetes</taxon>
        <taxon>Malasseziales</taxon>
        <taxon>Malasseziaceae</taxon>
        <taxon>Malassezia</taxon>
    </lineage>
</organism>
<dbReference type="Proteomes" id="UP001219933">
    <property type="component" value="Chromosome 3"/>
</dbReference>